<evidence type="ECO:0000313" key="3">
    <source>
        <dbReference type="Proteomes" id="UP000036771"/>
    </source>
</evidence>
<dbReference type="AlphaFoldDB" id="A0A0K8MF97"/>
<accession>A0A0K8MF97</accession>
<feature type="transmembrane region" description="Helical" evidence="1">
    <location>
        <begin position="49"/>
        <end position="68"/>
    </location>
</feature>
<dbReference type="Proteomes" id="UP000036771">
    <property type="component" value="Unassembled WGS sequence"/>
</dbReference>
<keyword evidence="1" id="KW-0812">Transmembrane</keyword>
<keyword evidence="1" id="KW-0472">Membrane</keyword>
<dbReference type="GO" id="GO:0042910">
    <property type="term" value="F:xenobiotic transmembrane transporter activity"/>
    <property type="evidence" value="ECO:0007669"/>
    <property type="project" value="TreeGrafter"/>
</dbReference>
<evidence type="ECO:0000313" key="2">
    <source>
        <dbReference type="EMBL" id="GAO98529.1"/>
    </source>
</evidence>
<dbReference type="Gene3D" id="1.20.1640.10">
    <property type="entry name" value="Multidrug efflux transporter AcrB transmembrane domain"/>
    <property type="match status" value="1"/>
</dbReference>
<feature type="transmembrane region" description="Helical" evidence="1">
    <location>
        <begin position="80"/>
        <end position="99"/>
    </location>
</feature>
<keyword evidence="1" id="KW-1133">Transmembrane helix</keyword>
<dbReference type="PANTHER" id="PTHR32063">
    <property type="match status" value="1"/>
</dbReference>
<dbReference type="Gene3D" id="3.30.70.1440">
    <property type="entry name" value="Multidrug efflux transporter AcrB pore domain"/>
    <property type="match status" value="1"/>
</dbReference>
<dbReference type="PANTHER" id="PTHR32063:SF28">
    <property type="entry name" value="BLR2861 PROTEIN"/>
    <property type="match status" value="1"/>
</dbReference>
<feature type="transmembrane region" description="Helical" evidence="1">
    <location>
        <begin position="105"/>
        <end position="130"/>
    </location>
</feature>
<gene>
    <name evidence="2" type="primary">bepG</name>
    <name evidence="2" type="ORF">Cva_01191</name>
</gene>
<dbReference type="Pfam" id="PF00873">
    <property type="entry name" value="ACR_tran"/>
    <property type="match status" value="1"/>
</dbReference>
<dbReference type="EMBL" id="BBVC01000065">
    <property type="protein sequence ID" value="GAO98529.1"/>
    <property type="molecule type" value="Genomic_DNA"/>
</dbReference>
<dbReference type="InterPro" id="IPR001036">
    <property type="entry name" value="Acrflvin-R"/>
</dbReference>
<dbReference type="STRING" id="1629334.Cva_01191"/>
<feature type="transmembrane region" description="Helical" evidence="1">
    <location>
        <begin position="151"/>
        <end position="170"/>
    </location>
</feature>
<keyword evidence="3" id="KW-1185">Reference proteome</keyword>
<name>A0A0K8MF97_9PROT</name>
<sequence length="220" mass="23933">MRSTTLKTDLHPGEKIETAMPKLWEIANNSLPQSYKKEWTGAAKLYQDSALTMAILFSLALIFIYAILSVQFENFIDPLIVMLTVPLAISGALFVVWILGQSLNIYTQVGLITLIGLISKHGILIVEFANQLGKEGLSSFEAVQKAAALRLRPILMTTAAMIFGAIPLVLAHDSGAECRRAIGAVLVGGLAFGTIFTLFILPTVYYALKSFPEKINSSKS</sequence>
<feature type="transmembrane region" description="Helical" evidence="1">
    <location>
        <begin position="182"/>
        <end position="208"/>
    </location>
</feature>
<reference evidence="2 3" key="1">
    <citation type="submission" date="2015-03" db="EMBL/GenBank/DDBJ databases">
        <title>Caedibacter varicaedens, whole genome shotgun sequence.</title>
        <authorList>
            <person name="Suzuki H."/>
            <person name="Dapper A.L."/>
            <person name="Gibson A.K."/>
            <person name="Jackson C."/>
            <person name="Lee H."/>
            <person name="Pejaver V.R."/>
            <person name="Doak T."/>
            <person name="Lynch M."/>
        </authorList>
    </citation>
    <scope>NUCLEOTIDE SEQUENCE [LARGE SCALE GENOMIC DNA]</scope>
</reference>
<dbReference type="GO" id="GO:0005886">
    <property type="term" value="C:plasma membrane"/>
    <property type="evidence" value="ECO:0007669"/>
    <property type="project" value="TreeGrafter"/>
</dbReference>
<proteinExistence type="predicted"/>
<comment type="caution">
    <text evidence="2">The sequence shown here is derived from an EMBL/GenBank/DDBJ whole genome shotgun (WGS) entry which is preliminary data.</text>
</comment>
<dbReference type="SUPFAM" id="SSF82866">
    <property type="entry name" value="Multidrug efflux transporter AcrB transmembrane domain"/>
    <property type="match status" value="1"/>
</dbReference>
<dbReference type="OrthoDB" id="9807350at2"/>
<organism evidence="2 3">
    <name type="scientific">Caedimonas varicaedens</name>
    <dbReference type="NCBI Taxonomy" id="1629334"/>
    <lineage>
        <taxon>Bacteria</taxon>
        <taxon>Pseudomonadati</taxon>
        <taxon>Pseudomonadota</taxon>
        <taxon>Alphaproteobacteria</taxon>
        <taxon>Holosporales</taxon>
        <taxon>Caedimonadaceae</taxon>
        <taxon>Caedimonas</taxon>
    </lineage>
</organism>
<protein>
    <submittedName>
        <fullName evidence="2">Efflux pump membrane transporter BepG</fullName>
    </submittedName>
</protein>
<evidence type="ECO:0000256" key="1">
    <source>
        <dbReference type="SAM" id="Phobius"/>
    </source>
</evidence>